<dbReference type="Gene3D" id="3.60.15.10">
    <property type="entry name" value="Ribonuclease Z/Hydroxyacylglutathione hydrolase-like"/>
    <property type="match status" value="1"/>
</dbReference>
<reference evidence="2" key="1">
    <citation type="submission" date="2021-08" db="EMBL/GenBank/DDBJ databases">
        <title>Comparative analyses of Brucepasteria parasyntrophica and Teretinema zuelzerae.</title>
        <authorList>
            <person name="Song Y."/>
            <person name="Brune A."/>
        </authorList>
    </citation>
    <scope>NUCLEOTIDE SEQUENCE</scope>
    <source>
        <strain evidence="2">DSM 1903</strain>
    </source>
</reference>
<keyword evidence="3" id="KW-1185">Reference proteome</keyword>
<comment type="caution">
    <text evidence="2">The sequence shown here is derived from an EMBL/GenBank/DDBJ whole genome shotgun (WGS) entry which is preliminary data.</text>
</comment>
<dbReference type="Proteomes" id="UP001198163">
    <property type="component" value="Unassembled WGS sequence"/>
</dbReference>
<dbReference type="CDD" id="cd16279">
    <property type="entry name" value="metallo-hydrolase-like_MBL-fold"/>
    <property type="match status" value="1"/>
</dbReference>
<accession>A0AAE3JI36</accession>
<feature type="domain" description="Metallo-beta-lactamase" evidence="1">
    <location>
        <begin position="34"/>
        <end position="227"/>
    </location>
</feature>
<dbReference type="RefSeq" id="WP_230753080.1">
    <property type="nucleotide sequence ID" value="NZ_JAINWA010000001.1"/>
</dbReference>
<dbReference type="InterPro" id="IPR001279">
    <property type="entry name" value="Metallo-B-lactamas"/>
</dbReference>
<evidence type="ECO:0000313" key="3">
    <source>
        <dbReference type="Proteomes" id="UP001198163"/>
    </source>
</evidence>
<dbReference type="PANTHER" id="PTHR42663">
    <property type="entry name" value="HYDROLASE C777.06C-RELATED-RELATED"/>
    <property type="match status" value="1"/>
</dbReference>
<dbReference type="Pfam" id="PF12706">
    <property type="entry name" value="Lactamase_B_2"/>
    <property type="match status" value="1"/>
</dbReference>
<dbReference type="EMBL" id="JAINWA010000001">
    <property type="protein sequence ID" value="MCD1653726.1"/>
    <property type="molecule type" value="Genomic_DNA"/>
</dbReference>
<evidence type="ECO:0000313" key="2">
    <source>
        <dbReference type="EMBL" id="MCD1653726.1"/>
    </source>
</evidence>
<gene>
    <name evidence="2" type="ORF">K7J14_03310</name>
</gene>
<proteinExistence type="predicted"/>
<organism evidence="2 3">
    <name type="scientific">Teretinema zuelzerae</name>
    <dbReference type="NCBI Taxonomy" id="156"/>
    <lineage>
        <taxon>Bacteria</taxon>
        <taxon>Pseudomonadati</taxon>
        <taxon>Spirochaetota</taxon>
        <taxon>Spirochaetia</taxon>
        <taxon>Spirochaetales</taxon>
        <taxon>Treponemataceae</taxon>
        <taxon>Teretinema</taxon>
    </lineage>
</organism>
<evidence type="ECO:0000259" key="1">
    <source>
        <dbReference type="SMART" id="SM00849"/>
    </source>
</evidence>
<name>A0AAE3JI36_9SPIR</name>
<dbReference type="SUPFAM" id="SSF56281">
    <property type="entry name" value="Metallo-hydrolase/oxidoreductase"/>
    <property type="match status" value="1"/>
</dbReference>
<protein>
    <submittedName>
        <fullName evidence="2">MBL fold metallo-hydrolase</fullName>
    </submittedName>
</protein>
<dbReference type="SMART" id="SM00849">
    <property type="entry name" value="Lactamase_B"/>
    <property type="match status" value="1"/>
</dbReference>
<dbReference type="AlphaFoldDB" id="A0AAE3JI36"/>
<dbReference type="InterPro" id="IPR036866">
    <property type="entry name" value="RibonucZ/Hydroxyglut_hydro"/>
</dbReference>
<dbReference type="PANTHER" id="PTHR42663:SF6">
    <property type="entry name" value="HYDROLASE C777.06C-RELATED"/>
    <property type="match status" value="1"/>
</dbReference>
<sequence>MEIELLGSGTSHGVPVIGCSCPVCASKDQKDNRMRASALIRGNDGRTILIDPGPEFRIQALRTGLARLDAILATHAHADHVHGLDDVRIFSRDHDIPLYCNAVCLEDIKNRFDYIFKPTQEGGGKPRIALKEARGGEKFYAAGIEVTPIPVMHGQLPVFGWRIGDAAYLTDCNGIPDGSIELLKGVKSLIIDGLRVRPHSTHFNFEGALEQIQRINPDKAWLTHLCHDFTHAEIQDWLRKRVPGKKIEPAFDGLCISIGR</sequence>